<organism evidence="3 4">
    <name type="scientific">Pseudomonas antarctica</name>
    <dbReference type="NCBI Taxonomy" id="219572"/>
    <lineage>
        <taxon>Bacteria</taxon>
        <taxon>Pseudomonadati</taxon>
        <taxon>Pseudomonadota</taxon>
        <taxon>Gammaproteobacteria</taxon>
        <taxon>Pseudomonadales</taxon>
        <taxon>Pseudomonadaceae</taxon>
        <taxon>Pseudomonas</taxon>
    </lineage>
</organism>
<feature type="transmembrane region" description="Helical" evidence="1">
    <location>
        <begin position="232"/>
        <end position="253"/>
    </location>
</feature>
<feature type="transmembrane region" description="Helical" evidence="1">
    <location>
        <begin position="21"/>
        <end position="40"/>
    </location>
</feature>
<proteinExistence type="predicted"/>
<dbReference type="GO" id="GO:0016747">
    <property type="term" value="F:acyltransferase activity, transferring groups other than amino-acyl groups"/>
    <property type="evidence" value="ECO:0007669"/>
    <property type="project" value="InterPro"/>
</dbReference>
<feature type="transmembrane region" description="Helical" evidence="1">
    <location>
        <begin position="325"/>
        <end position="345"/>
    </location>
</feature>
<dbReference type="AlphaFoldDB" id="A0A172YY06"/>
<evidence type="ECO:0000259" key="2">
    <source>
        <dbReference type="Pfam" id="PF01757"/>
    </source>
</evidence>
<name>A0A172YY06_9PSED</name>
<evidence type="ECO:0000256" key="1">
    <source>
        <dbReference type="SAM" id="Phobius"/>
    </source>
</evidence>
<dbReference type="PANTHER" id="PTHR23028">
    <property type="entry name" value="ACETYLTRANSFERASE"/>
    <property type="match status" value="1"/>
</dbReference>
<feature type="transmembrane region" description="Helical" evidence="1">
    <location>
        <begin position="265"/>
        <end position="286"/>
    </location>
</feature>
<feature type="transmembrane region" description="Helical" evidence="1">
    <location>
        <begin position="170"/>
        <end position="188"/>
    </location>
</feature>
<evidence type="ECO:0000313" key="3">
    <source>
        <dbReference type="EMBL" id="ANF84659.1"/>
    </source>
</evidence>
<dbReference type="GO" id="GO:0016020">
    <property type="term" value="C:membrane"/>
    <property type="evidence" value="ECO:0007669"/>
    <property type="project" value="TreeGrafter"/>
</dbReference>
<keyword evidence="1" id="KW-0812">Transmembrane</keyword>
<dbReference type="STRING" id="219572.A7J50_1220"/>
<dbReference type="RefSeq" id="WP_064450991.1">
    <property type="nucleotide sequence ID" value="NZ_CP015600.1"/>
</dbReference>
<dbReference type="PANTHER" id="PTHR23028:SF53">
    <property type="entry name" value="ACYL_TRANSF_3 DOMAIN-CONTAINING PROTEIN"/>
    <property type="match status" value="1"/>
</dbReference>
<reference evidence="3 4" key="1">
    <citation type="submission" date="2016-05" db="EMBL/GenBank/DDBJ databases">
        <title>Complete genome sequence of Pseudomonas antarctica PAMC 27494.</title>
        <authorList>
            <person name="Lee J."/>
        </authorList>
    </citation>
    <scope>NUCLEOTIDE SEQUENCE [LARGE SCALE GENOMIC DNA]</scope>
    <source>
        <strain evidence="3 4">PAMC 27494</strain>
    </source>
</reference>
<dbReference type="KEGG" id="panr:A7J50_1220"/>
<dbReference type="InterPro" id="IPR050879">
    <property type="entry name" value="Acyltransferase_3"/>
</dbReference>
<accession>A0A172YY06</accession>
<protein>
    <recommendedName>
        <fullName evidence="2">Acyltransferase 3 domain-containing protein</fullName>
    </recommendedName>
</protein>
<keyword evidence="1" id="KW-0472">Membrane</keyword>
<sequence>MVHRAISNKFLQIDALDGLRGLAALIVVLSHTSNLNMFFIPSWDFRGIGKSGVFLFFLLSSFLLTRQIITTSNKIFTFEFMSNYWQRRFFRIYPLYTFYLLLALATTWASVEYFGVGYGQPFNLDLYGLFNQLILTESRGLTWSIAVEFKFYFVLPLLAGIFLVVRRKGLIACAALYVCLILLSQYISPESESLLNDPRFIPYLPIFITGIFVAFLQEALQDKAWFPRLCQYIGYIGVVAVIIMTPTVYSLIAAPVESDYFHKDFILYAAVWSLVLLASVNHDGLLKKALSTRPLRTLGTLSFSIYLFHPIFIIGALYYNMGSVVAAWFVLLASLATAYLTFRYIEQPSSRLKLQKTNFKFSRS</sequence>
<feature type="transmembrane region" description="Helical" evidence="1">
    <location>
        <begin position="200"/>
        <end position="220"/>
    </location>
</feature>
<gene>
    <name evidence="3" type="ORF">A7J50_1220</name>
</gene>
<dbReference type="EMBL" id="CP015600">
    <property type="protein sequence ID" value="ANF84659.1"/>
    <property type="molecule type" value="Genomic_DNA"/>
</dbReference>
<dbReference type="GO" id="GO:0009103">
    <property type="term" value="P:lipopolysaccharide biosynthetic process"/>
    <property type="evidence" value="ECO:0007669"/>
    <property type="project" value="TreeGrafter"/>
</dbReference>
<dbReference type="PATRIC" id="fig|219572.3.peg.1240"/>
<dbReference type="Proteomes" id="UP000077829">
    <property type="component" value="Chromosome"/>
</dbReference>
<dbReference type="InterPro" id="IPR002656">
    <property type="entry name" value="Acyl_transf_3_dom"/>
</dbReference>
<feature type="domain" description="Acyltransferase 3" evidence="2">
    <location>
        <begin position="14"/>
        <end position="341"/>
    </location>
</feature>
<feature type="transmembrane region" description="Helical" evidence="1">
    <location>
        <begin position="90"/>
        <end position="111"/>
    </location>
</feature>
<feature type="transmembrane region" description="Helical" evidence="1">
    <location>
        <begin position="52"/>
        <end position="69"/>
    </location>
</feature>
<evidence type="ECO:0000313" key="4">
    <source>
        <dbReference type="Proteomes" id="UP000077829"/>
    </source>
</evidence>
<keyword evidence="1" id="KW-1133">Transmembrane helix</keyword>
<dbReference type="Pfam" id="PF01757">
    <property type="entry name" value="Acyl_transf_3"/>
    <property type="match status" value="1"/>
</dbReference>
<feature type="transmembrane region" description="Helical" evidence="1">
    <location>
        <begin position="141"/>
        <end position="163"/>
    </location>
</feature>
<feature type="transmembrane region" description="Helical" evidence="1">
    <location>
        <begin position="298"/>
        <end position="319"/>
    </location>
</feature>